<organism evidence="2 3">
    <name type="scientific">Epichloe bromicola</name>
    <dbReference type="NCBI Taxonomy" id="79588"/>
    <lineage>
        <taxon>Eukaryota</taxon>
        <taxon>Fungi</taxon>
        <taxon>Dikarya</taxon>
        <taxon>Ascomycota</taxon>
        <taxon>Pezizomycotina</taxon>
        <taxon>Sordariomycetes</taxon>
        <taxon>Hypocreomycetidae</taxon>
        <taxon>Hypocreales</taxon>
        <taxon>Clavicipitaceae</taxon>
        <taxon>Epichloe</taxon>
    </lineage>
</organism>
<sequence length="109" mass="12549">MAAADSLVDLHYDEKEDDLDSLPSTSVSTSSDVYSEADSDAQAEWERSLEQLQLLLTMMIVPWIGKYFGRKFAYWSWSRYMEWMHDVEVRWTDKKKFKAVGIAGTAATL</sequence>
<dbReference type="PANTHER" id="PTHR28230:SF1">
    <property type="entry name" value="MITOCHONDRIAL IMPORT PROTEIN 2"/>
    <property type="match status" value="1"/>
</dbReference>
<evidence type="ECO:0000256" key="1">
    <source>
        <dbReference type="SAM" id="MobiDB-lite"/>
    </source>
</evidence>
<dbReference type="InterPro" id="IPR037652">
    <property type="entry name" value="Mim2"/>
</dbReference>
<dbReference type="PANTHER" id="PTHR28230">
    <property type="entry name" value="CHROMOSOME 1, WHOLE GENOME SHOTGUN SEQUENCE"/>
    <property type="match status" value="1"/>
</dbReference>
<comment type="caution">
    <text evidence="2">The sequence shown here is derived from an EMBL/GenBank/DDBJ whole genome shotgun (WGS) entry which is preliminary data.</text>
</comment>
<reference evidence="3" key="1">
    <citation type="submission" date="2024-06" db="EMBL/GenBank/DDBJ databases">
        <title>Draft Genome Sequences of Epichloe bromicola Strains Isolated from Elymus ciliaris.</title>
        <authorList>
            <consortium name="Epichloe bromicola genome sequencing consortium"/>
            <person name="Miura A."/>
            <person name="Imano S."/>
            <person name="Ashida A."/>
            <person name="Sato I."/>
            <person name="Chiba S."/>
            <person name="Tanaka A."/>
            <person name="Camagna M."/>
            <person name="Takemoto D."/>
        </authorList>
    </citation>
    <scope>NUCLEOTIDE SEQUENCE [LARGE SCALE GENOMIC DNA]</scope>
    <source>
        <strain evidence="3">DP</strain>
    </source>
</reference>
<dbReference type="Pfam" id="PF19117">
    <property type="entry name" value="Mim2"/>
    <property type="match status" value="1"/>
</dbReference>
<dbReference type="EMBL" id="BAAFGZ010000285">
    <property type="protein sequence ID" value="GAB0137495.1"/>
    <property type="molecule type" value="Genomic_DNA"/>
</dbReference>
<protein>
    <submittedName>
        <fullName evidence="2">Uncharacterized protein</fullName>
    </submittedName>
</protein>
<evidence type="ECO:0000313" key="2">
    <source>
        <dbReference type="EMBL" id="GAB0137495.1"/>
    </source>
</evidence>
<dbReference type="Proteomes" id="UP001562357">
    <property type="component" value="Unassembled WGS sequence"/>
</dbReference>
<name>A0ABQ0CVM6_9HYPO</name>
<keyword evidence="3" id="KW-1185">Reference proteome</keyword>
<accession>A0ABQ0CVM6</accession>
<evidence type="ECO:0000313" key="3">
    <source>
        <dbReference type="Proteomes" id="UP001562357"/>
    </source>
</evidence>
<feature type="region of interest" description="Disordered" evidence="1">
    <location>
        <begin position="14"/>
        <end position="34"/>
    </location>
</feature>
<gene>
    <name evidence="2" type="primary">g5756</name>
    <name evidence="2" type="ORF">EsDP_00005756</name>
</gene>
<feature type="compositionally biased region" description="Low complexity" evidence="1">
    <location>
        <begin position="21"/>
        <end position="34"/>
    </location>
</feature>
<proteinExistence type="predicted"/>